<dbReference type="AlphaFoldDB" id="A0A9P9Z012"/>
<gene>
    <name evidence="2" type="ORF">M5D96_002425</name>
</gene>
<sequence>MFTRTIQTQFNNMGRSTTRRTMDKVTGIPRVNKDIPETRTSKGTKDNSRRYREKIKKDPIKLEEYRAREAERSRIYRKKVNEVVKKNQKALKSKRETDRLRQQRYRDKKKEEIANQKSMEEIFKKLERALPKKMDQKIEVIKVLYSKYVEPEKVLC</sequence>
<dbReference type="EMBL" id="JAMKOV010000001">
    <property type="protein sequence ID" value="KAI8046224.1"/>
    <property type="molecule type" value="Genomic_DNA"/>
</dbReference>
<reference evidence="2" key="1">
    <citation type="journal article" date="2023" name="Genome Biol. Evol.">
        <title>Long-read-based Genome Assembly of Drosophila gunungcola Reveals Fewer Chemosensory Genes in Flower-breeding Species.</title>
        <authorList>
            <person name="Negi A."/>
            <person name="Liao B.Y."/>
            <person name="Yeh S.D."/>
        </authorList>
    </citation>
    <scope>NUCLEOTIDE SEQUENCE</scope>
    <source>
        <strain evidence="2">Sukarami</strain>
    </source>
</reference>
<feature type="region of interest" description="Disordered" evidence="1">
    <location>
        <begin position="33"/>
        <end position="52"/>
    </location>
</feature>
<comment type="caution">
    <text evidence="2">The sequence shown here is derived from an EMBL/GenBank/DDBJ whole genome shotgun (WGS) entry which is preliminary data.</text>
</comment>
<accession>A0A9P9Z012</accession>
<organism evidence="2 3">
    <name type="scientific">Drosophila gunungcola</name>
    <name type="common">fruit fly</name>
    <dbReference type="NCBI Taxonomy" id="103775"/>
    <lineage>
        <taxon>Eukaryota</taxon>
        <taxon>Metazoa</taxon>
        <taxon>Ecdysozoa</taxon>
        <taxon>Arthropoda</taxon>
        <taxon>Hexapoda</taxon>
        <taxon>Insecta</taxon>
        <taxon>Pterygota</taxon>
        <taxon>Neoptera</taxon>
        <taxon>Endopterygota</taxon>
        <taxon>Diptera</taxon>
        <taxon>Brachycera</taxon>
        <taxon>Muscomorpha</taxon>
        <taxon>Ephydroidea</taxon>
        <taxon>Drosophilidae</taxon>
        <taxon>Drosophila</taxon>
        <taxon>Sophophora</taxon>
    </lineage>
</organism>
<evidence type="ECO:0000313" key="2">
    <source>
        <dbReference type="EMBL" id="KAI8046224.1"/>
    </source>
</evidence>
<keyword evidence="3" id="KW-1185">Reference proteome</keyword>
<dbReference type="OrthoDB" id="7867964at2759"/>
<dbReference type="Proteomes" id="UP001059596">
    <property type="component" value="Chromosome 3R"/>
</dbReference>
<proteinExistence type="predicted"/>
<name>A0A9P9Z012_9MUSC</name>
<protein>
    <submittedName>
        <fullName evidence="2">Uncharacterized protein</fullName>
    </submittedName>
</protein>
<feature type="compositionally biased region" description="Basic and acidic residues" evidence="1">
    <location>
        <begin position="93"/>
        <end position="112"/>
    </location>
</feature>
<feature type="region of interest" description="Disordered" evidence="1">
    <location>
        <begin position="85"/>
        <end position="112"/>
    </location>
</feature>
<evidence type="ECO:0000313" key="3">
    <source>
        <dbReference type="Proteomes" id="UP001059596"/>
    </source>
</evidence>
<evidence type="ECO:0000256" key="1">
    <source>
        <dbReference type="SAM" id="MobiDB-lite"/>
    </source>
</evidence>